<evidence type="ECO:0000313" key="2">
    <source>
        <dbReference type="Proteomes" id="UP000193484"/>
    </source>
</evidence>
<evidence type="ECO:0000313" key="1">
    <source>
        <dbReference type="EMBL" id="ORU99796.1"/>
    </source>
</evidence>
<dbReference type="OrthoDB" id="4628984at2"/>
<accession>A0A1X1R5P7</accession>
<keyword evidence="2" id="KW-1185">Reference proteome</keyword>
<comment type="caution">
    <text evidence="1">The sequence shown here is derived from an EMBL/GenBank/DDBJ whole genome shotgun (WGS) entry which is preliminary data.</text>
</comment>
<reference evidence="1 2" key="1">
    <citation type="submission" date="2016-01" db="EMBL/GenBank/DDBJ databases">
        <title>The new phylogeny of the genus Mycobacterium.</title>
        <authorList>
            <person name="Tarcisio F."/>
            <person name="Conor M."/>
            <person name="Antonella G."/>
            <person name="Elisabetta G."/>
            <person name="Giulia F.S."/>
            <person name="Sara T."/>
            <person name="Anna F."/>
            <person name="Clotilde B."/>
            <person name="Roberto B."/>
            <person name="Veronica D.S."/>
            <person name="Fabio R."/>
            <person name="Monica P."/>
            <person name="Olivier J."/>
            <person name="Enrico T."/>
            <person name="Nicola S."/>
        </authorList>
    </citation>
    <scope>NUCLEOTIDE SEQUENCE [LARGE SCALE GENOMIC DNA]</scope>
    <source>
        <strain evidence="1 2">DSM 44179</strain>
    </source>
</reference>
<gene>
    <name evidence="1" type="ORF">AWC04_16375</name>
</gene>
<sequence>MQRIAIEFKDSHPVRPGFILLVELAGAGQVQIRDLEFVHSIHGVASTVAADRVDPALAGLDGAASGLFDRAELDAITAELSHGTTAAVLAYDGGPLDSVIAAWQAGGALIRDLPSA</sequence>
<proteinExistence type="predicted"/>
<dbReference type="AlphaFoldDB" id="A0A1X1R5P7"/>
<name>A0A1X1R5P7_MYCFA</name>
<dbReference type="Proteomes" id="UP000193484">
    <property type="component" value="Unassembled WGS sequence"/>
</dbReference>
<dbReference type="RefSeq" id="WP_085098953.1">
    <property type="nucleotide sequence ID" value="NZ_AP022603.1"/>
</dbReference>
<protein>
    <submittedName>
        <fullName evidence="1">Uncharacterized protein</fullName>
    </submittedName>
</protein>
<organism evidence="1 2">
    <name type="scientific">Mycolicibacterium fallax</name>
    <name type="common">Mycobacterium fallax</name>
    <dbReference type="NCBI Taxonomy" id="1793"/>
    <lineage>
        <taxon>Bacteria</taxon>
        <taxon>Bacillati</taxon>
        <taxon>Actinomycetota</taxon>
        <taxon>Actinomycetes</taxon>
        <taxon>Mycobacteriales</taxon>
        <taxon>Mycobacteriaceae</taxon>
        <taxon>Mycolicibacterium</taxon>
    </lineage>
</organism>
<dbReference type="EMBL" id="LQOJ01000051">
    <property type="protein sequence ID" value="ORU99796.1"/>
    <property type="molecule type" value="Genomic_DNA"/>
</dbReference>